<feature type="signal peptide" evidence="6">
    <location>
        <begin position="1"/>
        <end position="26"/>
    </location>
</feature>
<keyword evidence="6" id="KW-0732">Signal</keyword>
<dbReference type="AlphaFoldDB" id="A0AA38RD39"/>
<feature type="transmembrane region" description="Helical" evidence="5">
    <location>
        <begin position="101"/>
        <end position="122"/>
    </location>
</feature>
<protein>
    <submittedName>
        <fullName evidence="8">Drug resistance transporter EmrB/QacA subfamily</fullName>
    </submittedName>
</protein>
<feature type="transmembrane region" description="Helical" evidence="5">
    <location>
        <begin position="387"/>
        <end position="408"/>
    </location>
</feature>
<feature type="chain" id="PRO_5041306154" evidence="6">
    <location>
        <begin position="27"/>
        <end position="521"/>
    </location>
</feature>
<name>A0AA38RD39_9PEZI</name>
<dbReference type="Proteomes" id="UP001174694">
    <property type="component" value="Unassembled WGS sequence"/>
</dbReference>
<evidence type="ECO:0000313" key="9">
    <source>
        <dbReference type="Proteomes" id="UP001174694"/>
    </source>
</evidence>
<feature type="transmembrane region" description="Helical" evidence="5">
    <location>
        <begin position="244"/>
        <end position="266"/>
    </location>
</feature>
<feature type="transmembrane region" description="Helical" evidence="5">
    <location>
        <begin position="165"/>
        <end position="189"/>
    </location>
</feature>
<comment type="caution">
    <text evidence="8">The sequence shown here is derived from an EMBL/GenBank/DDBJ whole genome shotgun (WGS) entry which is preliminary data.</text>
</comment>
<feature type="transmembrane region" description="Helical" evidence="5">
    <location>
        <begin position="354"/>
        <end position="375"/>
    </location>
</feature>
<keyword evidence="4 5" id="KW-0472">Membrane</keyword>
<evidence type="ECO:0000256" key="3">
    <source>
        <dbReference type="ARBA" id="ARBA00022989"/>
    </source>
</evidence>
<dbReference type="GO" id="GO:0022857">
    <property type="term" value="F:transmembrane transporter activity"/>
    <property type="evidence" value="ECO:0007669"/>
    <property type="project" value="InterPro"/>
</dbReference>
<dbReference type="InterPro" id="IPR020846">
    <property type="entry name" value="MFS_dom"/>
</dbReference>
<dbReference type="PRINTS" id="PR01036">
    <property type="entry name" value="TCRTETB"/>
</dbReference>
<evidence type="ECO:0000256" key="6">
    <source>
        <dbReference type="SAM" id="SignalP"/>
    </source>
</evidence>
<feature type="transmembrane region" description="Helical" evidence="5">
    <location>
        <begin position="134"/>
        <end position="153"/>
    </location>
</feature>
<feature type="transmembrane region" description="Helical" evidence="5">
    <location>
        <begin position="210"/>
        <end position="232"/>
    </location>
</feature>
<evidence type="ECO:0000256" key="1">
    <source>
        <dbReference type="ARBA" id="ARBA00004141"/>
    </source>
</evidence>
<dbReference type="Gene3D" id="1.20.1250.20">
    <property type="entry name" value="MFS general substrate transporter like domains"/>
    <property type="match status" value="2"/>
</dbReference>
<evidence type="ECO:0000256" key="2">
    <source>
        <dbReference type="ARBA" id="ARBA00022692"/>
    </source>
</evidence>
<proteinExistence type="predicted"/>
<feature type="domain" description="Major facilitator superfamily (MFS) profile" evidence="7">
    <location>
        <begin position="11"/>
        <end position="514"/>
    </location>
</feature>
<comment type="subcellular location">
    <subcellularLocation>
        <location evidence="1">Membrane</location>
        <topology evidence="1">Multi-pass membrane protein</topology>
    </subcellularLocation>
</comment>
<reference evidence="8" key="1">
    <citation type="submission" date="2022-07" db="EMBL/GenBank/DDBJ databases">
        <title>Fungi with potential for degradation of polypropylene.</title>
        <authorList>
            <person name="Gostincar C."/>
        </authorList>
    </citation>
    <scope>NUCLEOTIDE SEQUENCE</scope>
    <source>
        <strain evidence="8">EXF-13308</strain>
    </source>
</reference>
<dbReference type="InterPro" id="IPR011701">
    <property type="entry name" value="MFS"/>
</dbReference>
<dbReference type="InterPro" id="IPR036259">
    <property type="entry name" value="MFS_trans_sf"/>
</dbReference>
<feature type="transmembrane region" description="Helical" evidence="5">
    <location>
        <begin position="50"/>
        <end position="68"/>
    </location>
</feature>
<feature type="transmembrane region" description="Helical" evidence="5">
    <location>
        <begin position="491"/>
        <end position="507"/>
    </location>
</feature>
<dbReference type="SUPFAM" id="SSF103473">
    <property type="entry name" value="MFS general substrate transporter"/>
    <property type="match status" value="1"/>
</dbReference>
<dbReference type="GO" id="GO:0005886">
    <property type="term" value="C:plasma membrane"/>
    <property type="evidence" value="ECO:0007669"/>
    <property type="project" value="TreeGrafter"/>
</dbReference>
<evidence type="ECO:0000313" key="8">
    <source>
        <dbReference type="EMBL" id="KAJ9143106.1"/>
    </source>
</evidence>
<keyword evidence="9" id="KW-1185">Reference proteome</keyword>
<organism evidence="8 9">
    <name type="scientific">Pleurostoma richardsiae</name>
    <dbReference type="NCBI Taxonomy" id="41990"/>
    <lineage>
        <taxon>Eukaryota</taxon>
        <taxon>Fungi</taxon>
        <taxon>Dikarya</taxon>
        <taxon>Ascomycota</taxon>
        <taxon>Pezizomycotina</taxon>
        <taxon>Sordariomycetes</taxon>
        <taxon>Sordariomycetidae</taxon>
        <taxon>Calosphaeriales</taxon>
        <taxon>Pleurostomataceae</taxon>
        <taxon>Pleurostoma</taxon>
    </lineage>
</organism>
<feature type="transmembrane region" description="Helical" evidence="5">
    <location>
        <begin position="75"/>
        <end position="95"/>
    </location>
</feature>
<feature type="transmembrane region" description="Helical" evidence="5">
    <location>
        <begin position="415"/>
        <end position="439"/>
    </location>
</feature>
<feature type="transmembrane region" description="Helical" evidence="5">
    <location>
        <begin position="287"/>
        <end position="307"/>
    </location>
</feature>
<dbReference type="PANTHER" id="PTHR23501:SF43">
    <property type="entry name" value="MULTIDRUG TRANSPORTER, PUTATIVE (AFU_ORTHOLOGUE AFUA_6G03040)-RELATED"/>
    <property type="match status" value="1"/>
</dbReference>
<sequence length="521" mass="56383">MYITGWRLYSLTFALCLSLLLSTLETTIVSTSLVSITNALGGFEQRDWVVTSYLLTYTGFLVIFAKFSDILGRKLMLLIALAFFTVFSIVCGSISSMLELIVFRAFQGIGGSGIYAMVTIINPEMVPPEKWGQYVAIISMVMVVSSVLGPVLGGAITNSHTSWRWVFLLNAPAGGVATALIVFILPTHFPNQGIPSLELRMRDKFSRASLARLDVLGAFLLLAGSILIVFGFEEAGARYPWTSSAVIATLSLGGALLVVFVGWEKLVGRDHVTQEPIFPLRLMKKRLVTGMFLIGFFAGPPFMTVLINLPQRFQAVRGSSPFDAGIHLLPLLLASPVAAVTCGQLASKLRVPPFYIMLGGTSLQLLGVGLASSAGTNDDKAMYGYEIIMGLGFGTTLITLLMFVPFVVDKADMAVAMGAVTQVRVLGGTVGLAISSTVLNNYASPRLSSVLTPSQLNNISDSVQCINSLPDATRDTVRQIFSDGYSAQLRVMLYFSAVVWLGTFLLWEKRLRNIKDIGDGY</sequence>
<feature type="transmembrane region" description="Helical" evidence="5">
    <location>
        <begin position="327"/>
        <end position="347"/>
    </location>
</feature>
<keyword evidence="2 5" id="KW-0812">Transmembrane</keyword>
<evidence type="ECO:0000256" key="4">
    <source>
        <dbReference type="ARBA" id="ARBA00023136"/>
    </source>
</evidence>
<dbReference type="PANTHER" id="PTHR23501">
    <property type="entry name" value="MAJOR FACILITATOR SUPERFAMILY"/>
    <property type="match status" value="1"/>
</dbReference>
<accession>A0AA38RD39</accession>
<keyword evidence="3 5" id="KW-1133">Transmembrane helix</keyword>
<dbReference type="EMBL" id="JANBVO010000020">
    <property type="protein sequence ID" value="KAJ9143106.1"/>
    <property type="molecule type" value="Genomic_DNA"/>
</dbReference>
<dbReference type="PROSITE" id="PS50850">
    <property type="entry name" value="MFS"/>
    <property type="match status" value="1"/>
</dbReference>
<evidence type="ECO:0000259" key="7">
    <source>
        <dbReference type="PROSITE" id="PS50850"/>
    </source>
</evidence>
<evidence type="ECO:0000256" key="5">
    <source>
        <dbReference type="SAM" id="Phobius"/>
    </source>
</evidence>
<gene>
    <name evidence="8" type="ORF">NKR23_g6883</name>
</gene>
<dbReference type="Pfam" id="PF07690">
    <property type="entry name" value="MFS_1"/>
    <property type="match status" value="1"/>
</dbReference>